<evidence type="ECO:0000256" key="2">
    <source>
        <dbReference type="ARBA" id="ARBA00022512"/>
    </source>
</evidence>
<gene>
    <name evidence="12" type="ORF">MOV08_32020</name>
</gene>
<feature type="region of interest" description="Disordered" evidence="8">
    <location>
        <begin position="147"/>
        <end position="244"/>
    </location>
</feature>
<dbReference type="InterPro" id="IPR006311">
    <property type="entry name" value="TAT_signal"/>
</dbReference>
<keyword evidence="9" id="KW-0812">Transmembrane</keyword>
<dbReference type="Pfam" id="PF03777">
    <property type="entry name" value="ChpA-C"/>
    <property type="match status" value="2"/>
</dbReference>
<feature type="chain" id="PRO_5045780040" evidence="10">
    <location>
        <begin position="29"/>
        <end position="283"/>
    </location>
</feature>
<feature type="compositionally biased region" description="Low complexity" evidence="8">
    <location>
        <begin position="225"/>
        <end position="240"/>
    </location>
</feature>
<evidence type="ECO:0000256" key="9">
    <source>
        <dbReference type="SAM" id="Phobius"/>
    </source>
</evidence>
<comment type="subcellular location">
    <subcellularLocation>
        <location evidence="1">Secreted</location>
        <location evidence="1">Cell wall</location>
    </subcellularLocation>
</comment>
<dbReference type="PROSITE" id="PS51884">
    <property type="entry name" value="CHAPLIN"/>
    <property type="match status" value="2"/>
</dbReference>
<dbReference type="InterPro" id="IPR005528">
    <property type="entry name" value="ChpA-H"/>
</dbReference>
<dbReference type="PROSITE" id="PS51318">
    <property type="entry name" value="TAT"/>
    <property type="match status" value="1"/>
</dbReference>
<evidence type="ECO:0000256" key="1">
    <source>
        <dbReference type="ARBA" id="ARBA00004191"/>
    </source>
</evidence>
<feature type="compositionally biased region" description="Low complexity" evidence="8">
    <location>
        <begin position="180"/>
        <end position="211"/>
    </location>
</feature>
<feature type="domain" description="Chaplin" evidence="11">
    <location>
        <begin position="112"/>
        <end position="152"/>
    </location>
</feature>
<keyword evidence="5" id="KW-0130">Cell adhesion</keyword>
<dbReference type="EMBL" id="CP095749">
    <property type="protein sequence ID" value="WEB43446.1"/>
    <property type="molecule type" value="Genomic_DNA"/>
</dbReference>
<evidence type="ECO:0000256" key="7">
    <source>
        <dbReference type="PROSITE-ProRule" id="PRU01232"/>
    </source>
</evidence>
<evidence type="ECO:0000256" key="3">
    <source>
        <dbReference type="ARBA" id="ARBA00022525"/>
    </source>
</evidence>
<organism evidence="12 13">
    <name type="scientific">Streptomyces yunnanensis</name>
    <dbReference type="NCBI Taxonomy" id="156453"/>
    <lineage>
        <taxon>Bacteria</taxon>
        <taxon>Bacillati</taxon>
        <taxon>Actinomycetota</taxon>
        <taxon>Actinomycetes</taxon>
        <taxon>Kitasatosporales</taxon>
        <taxon>Streptomycetaceae</taxon>
        <taxon>Streptomyces</taxon>
    </lineage>
</organism>
<keyword evidence="6 7" id="KW-0034">Amyloid</keyword>
<reference evidence="12 13" key="1">
    <citation type="submission" date="2022-03" db="EMBL/GenBank/DDBJ databases">
        <title>Streptomyces yunnanensis P86,complete genome.</title>
        <authorList>
            <person name="Chen S."/>
            <person name="Zhang Q."/>
        </authorList>
    </citation>
    <scope>NUCLEOTIDE SEQUENCE [LARGE SCALE GENOMIC DNA]</scope>
    <source>
        <strain evidence="12 13">P86</strain>
    </source>
</reference>
<evidence type="ECO:0000259" key="11">
    <source>
        <dbReference type="PROSITE" id="PS51884"/>
    </source>
</evidence>
<keyword evidence="3" id="KW-0964">Secreted</keyword>
<keyword evidence="9" id="KW-0472">Membrane</keyword>
<feature type="region of interest" description="Disordered" evidence="8">
    <location>
        <begin position="80"/>
        <end position="119"/>
    </location>
</feature>
<keyword evidence="13" id="KW-1185">Reference proteome</keyword>
<feature type="compositionally biased region" description="Basic residues" evidence="8">
    <location>
        <begin position="86"/>
        <end position="97"/>
    </location>
</feature>
<evidence type="ECO:0000256" key="10">
    <source>
        <dbReference type="SAM" id="SignalP"/>
    </source>
</evidence>
<feature type="signal peptide" evidence="10">
    <location>
        <begin position="1"/>
        <end position="28"/>
    </location>
</feature>
<evidence type="ECO:0000313" key="13">
    <source>
        <dbReference type="Proteomes" id="UP001218629"/>
    </source>
</evidence>
<dbReference type="Proteomes" id="UP001218629">
    <property type="component" value="Chromosome"/>
</dbReference>
<keyword evidence="9" id="KW-1133">Transmembrane helix</keyword>
<evidence type="ECO:0000256" key="6">
    <source>
        <dbReference type="ARBA" id="ARBA00023087"/>
    </source>
</evidence>
<evidence type="ECO:0000256" key="8">
    <source>
        <dbReference type="SAM" id="MobiDB-lite"/>
    </source>
</evidence>
<accession>A0ABY8AGS4</accession>
<keyword evidence="4 10" id="KW-0732">Signal</keyword>
<evidence type="ECO:0000256" key="4">
    <source>
        <dbReference type="ARBA" id="ARBA00022729"/>
    </source>
</evidence>
<protein>
    <submittedName>
        <fullName evidence="12">DUF320 domain-containing protein</fullName>
    </submittedName>
</protein>
<feature type="domain" description="Chaplin" evidence="11">
    <location>
        <begin position="39"/>
        <end position="79"/>
    </location>
</feature>
<evidence type="ECO:0000313" key="12">
    <source>
        <dbReference type="EMBL" id="WEB43446.1"/>
    </source>
</evidence>
<sequence>MRQVARKGLITMAAAGGALAMAAGYAHADSAAAGGATHSPGVGSGNVIQAPIDVPINVCGNTVNVVGALNPSFGNHCANGSDGRHGHGPGGKHRRTPGGHGGASATGGAAHSPGVGSGNVIQAPVDVPINVCGNSVDVVGAMNPSFGNDCDNASPGGPGRSHHPGHPSQPGQPEPGHPHGPGTPHHPGTPHQPGSAHHPGHPAQPGGPHAPRSVTPQTPDAPGPRTHTAGARGAHAQAAATPEHGARQLAHTGAGALGYAVPISAGLLLGGAVLYRRARTVRS</sequence>
<evidence type="ECO:0000256" key="5">
    <source>
        <dbReference type="ARBA" id="ARBA00022889"/>
    </source>
</evidence>
<name>A0ABY8AGS4_9ACTN</name>
<proteinExistence type="predicted"/>
<dbReference type="RefSeq" id="WP_275309807.1">
    <property type="nucleotide sequence ID" value="NZ_CP095749.1"/>
</dbReference>
<keyword evidence="2" id="KW-0134">Cell wall</keyword>
<feature type="transmembrane region" description="Helical" evidence="9">
    <location>
        <begin position="256"/>
        <end position="275"/>
    </location>
</feature>